<sequence>MKIELTDVTLNYHVSGEGQEIILLHGWGANIAAVAPIHKNLEQHFKVYSLDLPGFGESTEPPSPWRVKDFTNALREFVEKMGIEHPILMGHSHGGRIAIMYTATYGDVNKVILVDSAGIKPKRKASYYVKVYTYKAAKNILKLPGLNKYREKILSNMKAKVGSTDYKNASGVMQQTLVQVVNEDLQDLMPKIAVPTLLIFGENDTATPVSHGKRMEELIPDAGLVVLKNAGHFAYLDQLHQFNVIVNTFLEKDRRSS</sequence>
<name>A0A9Q4AZQ8_SALAG</name>
<dbReference type="RefSeq" id="WP_257820097.1">
    <property type="nucleotide sequence ID" value="NZ_JABXYM010000001.1"/>
</dbReference>
<dbReference type="PANTHER" id="PTHR43798:SF33">
    <property type="entry name" value="HYDROLASE, PUTATIVE (AFU_ORTHOLOGUE AFUA_2G14860)-RELATED"/>
    <property type="match status" value="1"/>
</dbReference>
<protein>
    <submittedName>
        <fullName evidence="2">Alpha/beta hydrolase</fullName>
    </submittedName>
</protein>
<keyword evidence="2" id="KW-0378">Hydrolase</keyword>
<dbReference type="GO" id="GO:0016787">
    <property type="term" value="F:hydrolase activity"/>
    <property type="evidence" value="ECO:0007669"/>
    <property type="project" value="UniProtKB-KW"/>
</dbReference>
<dbReference type="AlphaFoldDB" id="A0A9Q4AZQ8"/>
<proteinExistence type="predicted"/>
<evidence type="ECO:0000313" key="2">
    <source>
        <dbReference type="EMBL" id="MCR6095382.1"/>
    </source>
</evidence>
<organism evidence="2 3">
    <name type="scientific">Salipaludibacillus agaradhaerens</name>
    <name type="common">Bacillus agaradhaerens</name>
    <dbReference type="NCBI Taxonomy" id="76935"/>
    <lineage>
        <taxon>Bacteria</taxon>
        <taxon>Bacillati</taxon>
        <taxon>Bacillota</taxon>
        <taxon>Bacilli</taxon>
        <taxon>Bacillales</taxon>
        <taxon>Bacillaceae</taxon>
    </lineage>
</organism>
<feature type="domain" description="AB hydrolase-1" evidence="1">
    <location>
        <begin position="21"/>
        <end position="237"/>
    </location>
</feature>
<dbReference type="EMBL" id="JABXYM010000001">
    <property type="protein sequence ID" value="MCR6095382.1"/>
    <property type="molecule type" value="Genomic_DNA"/>
</dbReference>
<evidence type="ECO:0000259" key="1">
    <source>
        <dbReference type="Pfam" id="PF00561"/>
    </source>
</evidence>
<dbReference type="Proteomes" id="UP001057753">
    <property type="component" value="Unassembled WGS sequence"/>
</dbReference>
<reference evidence="2" key="1">
    <citation type="submission" date="2020-06" db="EMBL/GenBank/DDBJ databases">
        <title>Insight into the genomes of haloalkaliphilic bacilli from Kenyan soda lakes.</title>
        <authorList>
            <person name="Mwirichia R."/>
            <person name="Villamizar G.C."/>
            <person name="Poehlein A."/>
            <person name="Mugweru J."/>
            <person name="Kipnyargis A."/>
            <person name="Kiplimo D."/>
            <person name="Orwa P."/>
            <person name="Daniel R."/>
        </authorList>
    </citation>
    <scope>NUCLEOTIDE SEQUENCE</scope>
    <source>
        <strain evidence="2">B1096_S55</strain>
    </source>
</reference>
<dbReference type="PANTHER" id="PTHR43798">
    <property type="entry name" value="MONOACYLGLYCEROL LIPASE"/>
    <property type="match status" value="1"/>
</dbReference>
<keyword evidence="3" id="KW-1185">Reference proteome</keyword>
<dbReference type="GO" id="GO:0016020">
    <property type="term" value="C:membrane"/>
    <property type="evidence" value="ECO:0007669"/>
    <property type="project" value="TreeGrafter"/>
</dbReference>
<dbReference type="PRINTS" id="PR00111">
    <property type="entry name" value="ABHYDROLASE"/>
</dbReference>
<dbReference type="InterPro" id="IPR050266">
    <property type="entry name" value="AB_hydrolase_sf"/>
</dbReference>
<accession>A0A9Q4AZQ8</accession>
<dbReference type="Pfam" id="PF00561">
    <property type="entry name" value="Abhydrolase_1"/>
    <property type="match status" value="1"/>
</dbReference>
<dbReference type="InterPro" id="IPR000073">
    <property type="entry name" value="AB_hydrolase_1"/>
</dbReference>
<gene>
    <name evidence="2" type="ORF">HXA33_02390</name>
</gene>
<dbReference type="InterPro" id="IPR029058">
    <property type="entry name" value="AB_hydrolase_fold"/>
</dbReference>
<evidence type="ECO:0000313" key="3">
    <source>
        <dbReference type="Proteomes" id="UP001057753"/>
    </source>
</evidence>
<comment type="caution">
    <text evidence="2">The sequence shown here is derived from an EMBL/GenBank/DDBJ whole genome shotgun (WGS) entry which is preliminary data.</text>
</comment>
<dbReference type="SUPFAM" id="SSF53474">
    <property type="entry name" value="alpha/beta-Hydrolases"/>
    <property type="match status" value="1"/>
</dbReference>
<dbReference type="Gene3D" id="3.40.50.1820">
    <property type="entry name" value="alpha/beta hydrolase"/>
    <property type="match status" value="1"/>
</dbReference>